<name>A0A916UNE3_9HYPH</name>
<evidence type="ECO:0000259" key="2">
    <source>
        <dbReference type="Pfam" id="PF13439"/>
    </source>
</evidence>
<feature type="domain" description="Glycosyltransferase subfamily 4-like N-terminal" evidence="2">
    <location>
        <begin position="17"/>
        <end position="181"/>
    </location>
</feature>
<dbReference type="InterPro" id="IPR001296">
    <property type="entry name" value="Glyco_trans_1"/>
</dbReference>
<dbReference type="AlphaFoldDB" id="A0A916UNE3"/>
<dbReference type="Proteomes" id="UP000637002">
    <property type="component" value="Unassembled WGS sequence"/>
</dbReference>
<dbReference type="PANTHER" id="PTHR45947:SF3">
    <property type="entry name" value="SULFOQUINOVOSYL TRANSFERASE SQD2"/>
    <property type="match status" value="1"/>
</dbReference>
<comment type="caution">
    <text evidence="3">The sequence shown here is derived from an EMBL/GenBank/DDBJ whole genome shotgun (WGS) entry which is preliminary data.</text>
</comment>
<evidence type="ECO:0000313" key="3">
    <source>
        <dbReference type="EMBL" id="GGC78561.1"/>
    </source>
</evidence>
<accession>A0A916UNE3</accession>
<dbReference type="InterPro" id="IPR028098">
    <property type="entry name" value="Glyco_trans_4-like_N"/>
</dbReference>
<dbReference type="PANTHER" id="PTHR45947">
    <property type="entry name" value="SULFOQUINOVOSYL TRANSFERASE SQD2"/>
    <property type="match status" value="1"/>
</dbReference>
<evidence type="ECO:0000259" key="1">
    <source>
        <dbReference type="Pfam" id="PF00534"/>
    </source>
</evidence>
<organism evidence="3 4">
    <name type="scientific">Chelatococcus reniformis</name>
    <dbReference type="NCBI Taxonomy" id="1494448"/>
    <lineage>
        <taxon>Bacteria</taxon>
        <taxon>Pseudomonadati</taxon>
        <taxon>Pseudomonadota</taxon>
        <taxon>Alphaproteobacteria</taxon>
        <taxon>Hyphomicrobiales</taxon>
        <taxon>Chelatococcaceae</taxon>
        <taxon>Chelatococcus</taxon>
    </lineage>
</organism>
<dbReference type="EMBL" id="BMGG01000007">
    <property type="protein sequence ID" value="GGC78561.1"/>
    <property type="molecule type" value="Genomic_DNA"/>
</dbReference>
<gene>
    <name evidence="3" type="ORF">GCM10010994_40930</name>
</gene>
<proteinExistence type="predicted"/>
<dbReference type="Pfam" id="PF00534">
    <property type="entry name" value="Glycos_transf_1"/>
    <property type="match status" value="1"/>
</dbReference>
<protein>
    <submittedName>
        <fullName evidence="3">Glycosyl transferase</fullName>
    </submittedName>
</protein>
<evidence type="ECO:0000313" key="4">
    <source>
        <dbReference type="Proteomes" id="UP000637002"/>
    </source>
</evidence>
<keyword evidence="3" id="KW-0808">Transferase</keyword>
<keyword evidence="4" id="KW-1185">Reference proteome</keyword>
<dbReference type="GO" id="GO:0016757">
    <property type="term" value="F:glycosyltransferase activity"/>
    <property type="evidence" value="ECO:0007669"/>
    <property type="project" value="InterPro"/>
</dbReference>
<dbReference type="Gene3D" id="3.40.50.2000">
    <property type="entry name" value="Glycogen Phosphorylase B"/>
    <property type="match status" value="2"/>
</dbReference>
<dbReference type="Pfam" id="PF13439">
    <property type="entry name" value="Glyco_transf_4"/>
    <property type="match status" value="1"/>
</dbReference>
<reference evidence="3" key="1">
    <citation type="journal article" date="2014" name="Int. J. Syst. Evol. Microbiol.">
        <title>Complete genome sequence of Corynebacterium casei LMG S-19264T (=DSM 44701T), isolated from a smear-ripened cheese.</title>
        <authorList>
            <consortium name="US DOE Joint Genome Institute (JGI-PGF)"/>
            <person name="Walter F."/>
            <person name="Albersmeier A."/>
            <person name="Kalinowski J."/>
            <person name="Ruckert C."/>
        </authorList>
    </citation>
    <scope>NUCLEOTIDE SEQUENCE</scope>
    <source>
        <strain evidence="3">CGMCC 1.12919</strain>
    </source>
</reference>
<feature type="domain" description="Glycosyl transferase family 1" evidence="1">
    <location>
        <begin position="242"/>
        <end position="337"/>
    </location>
</feature>
<dbReference type="InterPro" id="IPR050194">
    <property type="entry name" value="Glycosyltransferase_grp1"/>
</dbReference>
<dbReference type="SUPFAM" id="SSF53756">
    <property type="entry name" value="UDP-Glycosyltransferase/glycogen phosphorylase"/>
    <property type="match status" value="1"/>
</dbReference>
<dbReference type="CDD" id="cd03801">
    <property type="entry name" value="GT4_PimA-like"/>
    <property type="match status" value="1"/>
</dbReference>
<reference evidence="3" key="2">
    <citation type="submission" date="2020-09" db="EMBL/GenBank/DDBJ databases">
        <authorList>
            <person name="Sun Q."/>
            <person name="Zhou Y."/>
        </authorList>
    </citation>
    <scope>NUCLEOTIDE SEQUENCE</scope>
    <source>
        <strain evidence="3">CGMCC 1.12919</strain>
    </source>
</reference>
<sequence>MRASVRPIKLMMTADAVGGVFTYALDLAAGLAPHGIETTLVVLGPAMNAAQRAAASSVPGLAVIQSGLPLDWLAADEAGLTAAAAAVAAIAARAEADLVHLNTPALAVASYAVPVVAAAHSCVASWWAAVRGGELPDDFVWRTRAMARGLGAADAVVCPSRTYAETLSATYAVAATAVHNGRAGPPAVGADAPLAQAFTAGRLWDEGKNIGVLDAAAALTGVRIAAAGPLDGPDGTHTGLLNVHRMGVLSDPQIRGYLAAKPIFVSTARYEPFGLAVLEAAQAGCPLVLSDIPTFRELWSGAALFTPVDDPAAVAAALDALAADRGKRVRMGEAARARAGRYSVEAMAAGLVEIYRRVHPNLALDIRETAA</sequence>